<evidence type="ECO:0000256" key="1">
    <source>
        <dbReference type="ARBA" id="ARBA00004777"/>
    </source>
</evidence>
<reference evidence="15 16" key="1">
    <citation type="submission" date="2015-11" db="EMBL/GenBank/DDBJ databases">
        <title>Draft Genome Sequence of the Type Strain Trueperella bernardiae LCDC 89-0504T, Isolated from Blood Culture.</title>
        <authorList>
            <person name="Bernier A.-M."/>
            <person name="Bernard K."/>
        </authorList>
    </citation>
    <scope>NUCLEOTIDE SEQUENCE [LARGE SCALE GENOMIC DNA]</scope>
    <source>
        <strain evidence="15 16">LCDC 89-0504</strain>
    </source>
</reference>
<dbReference type="GO" id="GO:0000105">
    <property type="term" value="P:L-histidine biosynthetic process"/>
    <property type="evidence" value="ECO:0007669"/>
    <property type="project" value="UniProtKB-KW"/>
</dbReference>
<dbReference type="InterPro" id="IPR046346">
    <property type="entry name" value="Aminoacid_DH-like_N_sf"/>
</dbReference>
<dbReference type="RefSeq" id="WP_062613914.1">
    <property type="nucleotide sequence ID" value="NZ_LNIZ01000006.1"/>
</dbReference>
<dbReference type="PATRIC" id="fig|59561.3.peg.1368"/>
<gene>
    <name evidence="12 15" type="primary">folD</name>
    <name evidence="15" type="ORF">AQZ59_01374</name>
</gene>
<keyword evidence="6 12" id="KW-0378">Hydrolase</keyword>
<keyword evidence="5 12" id="KW-0658">Purine biosynthesis</keyword>
<dbReference type="GO" id="GO:0005829">
    <property type="term" value="C:cytosol"/>
    <property type="evidence" value="ECO:0007669"/>
    <property type="project" value="TreeGrafter"/>
</dbReference>
<evidence type="ECO:0000256" key="8">
    <source>
        <dbReference type="ARBA" id="ARBA00023002"/>
    </source>
</evidence>
<dbReference type="PANTHER" id="PTHR48099:SF5">
    <property type="entry name" value="C-1-TETRAHYDROFOLATE SYNTHASE, CYTOPLASMIC"/>
    <property type="match status" value="1"/>
</dbReference>
<dbReference type="AlphaFoldDB" id="A0A0W1KJB3"/>
<dbReference type="EC" id="1.5.1.5" evidence="12"/>
<keyword evidence="9 12" id="KW-0368">Histidine biosynthesis</keyword>
<dbReference type="Gene3D" id="3.40.50.10860">
    <property type="entry name" value="Leucine Dehydrogenase, chain A, domain 1"/>
    <property type="match status" value="1"/>
</dbReference>
<sequence>MILMDGKATAASIKEEVAARTAALRERGVVLGLGTILVGDDPGSKIYVDAKHRDCAEVGIQSLRIELPREANTEDVLAAVEHFNQASAVTGFIVQLPLPPQCDTERIVEAMAPAKDVDGLSPLNVGRLASTSRGELPTPIACTPRGIVELGQRHGVEWAGAVVCVVGQGQTAGRPLSLLLTHEKVGSTVISCHVGTRDLARHTREADVVVAAAGVAGLITPDMVKPGSAVFDVGVTRRLDPATGKNKIIGDVDPAVREVAGYFSPNPGGVGPMTRATLLLNVVEAGENAAAGRV</sequence>
<dbReference type="GO" id="GO:0009086">
    <property type="term" value="P:methionine biosynthetic process"/>
    <property type="evidence" value="ECO:0007669"/>
    <property type="project" value="UniProtKB-KW"/>
</dbReference>
<keyword evidence="10 12" id="KW-0486">Methionine biosynthesis</keyword>
<keyword evidence="8 12" id="KW-0560">Oxidoreductase</keyword>
<dbReference type="HAMAP" id="MF_01576">
    <property type="entry name" value="THF_DHG_CYH"/>
    <property type="match status" value="1"/>
</dbReference>
<dbReference type="UniPathway" id="UPA00193"/>
<dbReference type="GO" id="GO:0004477">
    <property type="term" value="F:methenyltetrahydrofolate cyclohydrolase activity"/>
    <property type="evidence" value="ECO:0007669"/>
    <property type="project" value="UniProtKB-UniRule"/>
</dbReference>
<dbReference type="EMBL" id="LNIZ01000006">
    <property type="protein sequence ID" value="KTF03775.1"/>
    <property type="molecule type" value="Genomic_DNA"/>
</dbReference>
<comment type="caution">
    <text evidence="12">Lacks conserved residue(s) required for the propagation of feature annotation.</text>
</comment>
<feature type="binding site" evidence="12">
    <location>
        <begin position="167"/>
        <end position="169"/>
    </location>
    <ligand>
        <name>NADP(+)</name>
        <dbReference type="ChEBI" id="CHEBI:58349"/>
    </ligand>
</feature>
<keyword evidence="3 12" id="KW-0554">One-carbon metabolism</keyword>
<dbReference type="SUPFAM" id="SSF53223">
    <property type="entry name" value="Aminoacid dehydrogenase-like, N-terminal domain"/>
    <property type="match status" value="1"/>
</dbReference>
<evidence type="ECO:0000256" key="3">
    <source>
        <dbReference type="ARBA" id="ARBA00022563"/>
    </source>
</evidence>
<evidence type="ECO:0000313" key="16">
    <source>
        <dbReference type="Proteomes" id="UP000054404"/>
    </source>
</evidence>
<name>A0A0W1KJB3_9ACTO</name>
<evidence type="ECO:0000256" key="7">
    <source>
        <dbReference type="ARBA" id="ARBA00022857"/>
    </source>
</evidence>
<proteinExistence type="inferred from homology"/>
<dbReference type="FunFam" id="3.40.50.10860:FF:000005">
    <property type="entry name" value="C-1-tetrahydrofolate synthase, cytoplasmic, putative"/>
    <property type="match status" value="1"/>
</dbReference>
<dbReference type="Proteomes" id="UP000054404">
    <property type="component" value="Unassembled WGS sequence"/>
</dbReference>
<evidence type="ECO:0000256" key="10">
    <source>
        <dbReference type="ARBA" id="ARBA00023167"/>
    </source>
</evidence>
<dbReference type="PANTHER" id="PTHR48099">
    <property type="entry name" value="C-1-TETRAHYDROFOLATE SYNTHASE, CYTOPLASMIC-RELATED"/>
    <property type="match status" value="1"/>
</dbReference>
<dbReference type="PRINTS" id="PR00085">
    <property type="entry name" value="THFDHDRGNASE"/>
</dbReference>
<comment type="similarity">
    <text evidence="12">Belongs to the tetrahydrofolate dehydrogenase/cyclohydrolase family.</text>
</comment>
<comment type="catalytic activity">
    <reaction evidence="12">
        <text>(6R)-5,10-methenyltetrahydrofolate + H2O = (6R)-10-formyltetrahydrofolate + H(+)</text>
        <dbReference type="Rhea" id="RHEA:23700"/>
        <dbReference type="ChEBI" id="CHEBI:15377"/>
        <dbReference type="ChEBI" id="CHEBI:15378"/>
        <dbReference type="ChEBI" id="CHEBI:57455"/>
        <dbReference type="ChEBI" id="CHEBI:195366"/>
        <dbReference type="EC" id="3.5.4.9"/>
    </reaction>
</comment>
<dbReference type="Pfam" id="PF02882">
    <property type="entry name" value="THF_DHG_CYH_C"/>
    <property type="match status" value="1"/>
</dbReference>
<evidence type="ECO:0000259" key="14">
    <source>
        <dbReference type="Pfam" id="PF02882"/>
    </source>
</evidence>
<feature type="domain" description="Tetrahydrofolate dehydrogenase/cyclohydrolase NAD(P)-binding" evidence="14">
    <location>
        <begin position="141"/>
        <end position="288"/>
    </location>
</feature>
<evidence type="ECO:0000256" key="2">
    <source>
        <dbReference type="ARBA" id="ARBA00011738"/>
    </source>
</evidence>
<keyword evidence="16" id="KW-1185">Reference proteome</keyword>
<dbReference type="CDD" id="cd01080">
    <property type="entry name" value="NAD_bind_m-THF_DH_Cyclohyd"/>
    <property type="match status" value="1"/>
</dbReference>
<keyword evidence="11 12" id="KW-0511">Multifunctional enzyme</keyword>
<evidence type="ECO:0000259" key="13">
    <source>
        <dbReference type="Pfam" id="PF00763"/>
    </source>
</evidence>
<evidence type="ECO:0000256" key="11">
    <source>
        <dbReference type="ARBA" id="ARBA00023268"/>
    </source>
</evidence>
<keyword evidence="4 12" id="KW-0028">Amino-acid biosynthesis</keyword>
<evidence type="ECO:0000256" key="6">
    <source>
        <dbReference type="ARBA" id="ARBA00022801"/>
    </source>
</evidence>
<comment type="catalytic activity">
    <reaction evidence="12">
        <text>(6R)-5,10-methylene-5,6,7,8-tetrahydrofolate + NADP(+) = (6R)-5,10-methenyltetrahydrofolate + NADPH</text>
        <dbReference type="Rhea" id="RHEA:22812"/>
        <dbReference type="ChEBI" id="CHEBI:15636"/>
        <dbReference type="ChEBI" id="CHEBI:57455"/>
        <dbReference type="ChEBI" id="CHEBI:57783"/>
        <dbReference type="ChEBI" id="CHEBI:58349"/>
        <dbReference type="EC" id="1.5.1.5"/>
    </reaction>
</comment>
<dbReference type="Gene3D" id="3.40.50.720">
    <property type="entry name" value="NAD(P)-binding Rossmann-like Domain"/>
    <property type="match status" value="1"/>
</dbReference>
<dbReference type="InterPro" id="IPR000672">
    <property type="entry name" value="THF_DH/CycHdrlase"/>
</dbReference>
<dbReference type="SUPFAM" id="SSF51735">
    <property type="entry name" value="NAD(P)-binding Rossmann-fold domains"/>
    <property type="match status" value="1"/>
</dbReference>
<dbReference type="OrthoDB" id="9803580at2"/>
<evidence type="ECO:0000256" key="12">
    <source>
        <dbReference type="HAMAP-Rule" id="MF_01576"/>
    </source>
</evidence>
<evidence type="ECO:0000256" key="9">
    <source>
        <dbReference type="ARBA" id="ARBA00023102"/>
    </source>
</evidence>
<comment type="pathway">
    <text evidence="1 12">One-carbon metabolism; tetrahydrofolate interconversion.</text>
</comment>
<protein>
    <recommendedName>
        <fullName evidence="12">Bifunctional protein FolD</fullName>
    </recommendedName>
    <domain>
        <recommendedName>
            <fullName evidence="12">Methylenetetrahydrofolate dehydrogenase</fullName>
            <ecNumber evidence="12">1.5.1.5</ecNumber>
        </recommendedName>
    </domain>
    <domain>
        <recommendedName>
            <fullName evidence="12">Methenyltetrahydrofolate cyclohydrolase</fullName>
            <ecNumber evidence="12">3.5.4.9</ecNumber>
        </recommendedName>
    </domain>
</protein>
<comment type="subunit">
    <text evidence="2 12">Homodimer.</text>
</comment>
<dbReference type="STRING" id="59561.AQZ59_01374"/>
<organism evidence="15 16">
    <name type="scientific">Trueperella bernardiae</name>
    <dbReference type="NCBI Taxonomy" id="59561"/>
    <lineage>
        <taxon>Bacteria</taxon>
        <taxon>Bacillati</taxon>
        <taxon>Actinomycetota</taxon>
        <taxon>Actinomycetes</taxon>
        <taxon>Actinomycetales</taxon>
        <taxon>Actinomycetaceae</taxon>
        <taxon>Trueperella</taxon>
    </lineage>
</organism>
<dbReference type="InterPro" id="IPR020630">
    <property type="entry name" value="THF_DH/CycHdrlase_cat_dom"/>
</dbReference>
<dbReference type="GO" id="GO:0035999">
    <property type="term" value="P:tetrahydrofolate interconversion"/>
    <property type="evidence" value="ECO:0007669"/>
    <property type="project" value="UniProtKB-UniRule"/>
</dbReference>
<comment type="function">
    <text evidence="12">Catalyzes the oxidation of 5,10-methylenetetrahydrofolate to 5,10-methenyltetrahydrofolate and then the hydrolysis of 5,10-methenyltetrahydrofolate to 10-formyltetrahydrofolate.</text>
</comment>
<evidence type="ECO:0000256" key="4">
    <source>
        <dbReference type="ARBA" id="ARBA00022605"/>
    </source>
</evidence>
<accession>A0A0W1KJB3</accession>
<keyword evidence="7 12" id="KW-0521">NADP</keyword>
<dbReference type="Pfam" id="PF00763">
    <property type="entry name" value="THF_DHG_CYH"/>
    <property type="match status" value="1"/>
</dbReference>
<evidence type="ECO:0000256" key="5">
    <source>
        <dbReference type="ARBA" id="ARBA00022755"/>
    </source>
</evidence>
<dbReference type="EC" id="3.5.4.9" evidence="12"/>
<feature type="binding site" evidence="12">
    <location>
        <position position="235"/>
    </location>
    <ligand>
        <name>NADP(+)</name>
        <dbReference type="ChEBI" id="CHEBI:58349"/>
    </ligand>
</feature>
<evidence type="ECO:0000313" key="15">
    <source>
        <dbReference type="EMBL" id="KTF03775.1"/>
    </source>
</evidence>
<feature type="domain" description="Tetrahydrofolate dehydrogenase/cyclohydrolase catalytic" evidence="13">
    <location>
        <begin position="4"/>
        <end position="118"/>
    </location>
</feature>
<dbReference type="GO" id="GO:0006164">
    <property type="term" value="P:purine nucleotide biosynthetic process"/>
    <property type="evidence" value="ECO:0007669"/>
    <property type="project" value="UniProtKB-KW"/>
</dbReference>
<dbReference type="InterPro" id="IPR036291">
    <property type="entry name" value="NAD(P)-bd_dom_sf"/>
</dbReference>
<dbReference type="GO" id="GO:0004488">
    <property type="term" value="F:methylenetetrahydrofolate dehydrogenase (NADP+) activity"/>
    <property type="evidence" value="ECO:0007669"/>
    <property type="project" value="UniProtKB-UniRule"/>
</dbReference>
<dbReference type="InterPro" id="IPR020631">
    <property type="entry name" value="THF_DH/CycHdrlase_NAD-bd_dom"/>
</dbReference>
<comment type="caution">
    <text evidence="15">The sequence shown here is derived from an EMBL/GenBank/DDBJ whole genome shotgun (WGS) entry which is preliminary data.</text>
</comment>